<reference evidence="8" key="1">
    <citation type="submission" date="2023-05" db="EMBL/GenBank/DDBJ databases">
        <title>Anaerotaeda fermentans gen. nov., sp. nov., a novel anaerobic planctomycete of the new family within the order Sedimentisphaerales isolated from Taman Peninsula, Russia.</title>
        <authorList>
            <person name="Khomyakova M.A."/>
            <person name="Merkel A.Y."/>
            <person name="Slobodkin A.I."/>
        </authorList>
    </citation>
    <scope>NUCLEOTIDE SEQUENCE</scope>
    <source>
        <strain evidence="8">M17dextr</strain>
    </source>
</reference>
<keyword evidence="4" id="KW-0479">Metal-binding</keyword>
<evidence type="ECO:0000256" key="6">
    <source>
        <dbReference type="ARBA" id="ARBA00023014"/>
    </source>
</evidence>
<dbReference type="InterPro" id="IPR006137">
    <property type="entry name" value="NADH_UbQ_OxRdtase-like_20kDa"/>
</dbReference>
<dbReference type="GO" id="GO:0051539">
    <property type="term" value="F:4 iron, 4 sulfur cluster binding"/>
    <property type="evidence" value="ECO:0007669"/>
    <property type="project" value="UniProtKB-KW"/>
</dbReference>
<feature type="domain" description="NADH:ubiquinone oxidoreductase-like 20kDa subunit" evidence="7">
    <location>
        <begin position="22"/>
        <end position="138"/>
    </location>
</feature>
<proteinExistence type="inferred from homology"/>
<keyword evidence="6" id="KW-0411">Iron-sulfur</keyword>
<dbReference type="RefSeq" id="WP_349246948.1">
    <property type="nucleotide sequence ID" value="NZ_JASCXX010000039.1"/>
</dbReference>
<dbReference type="PANTHER" id="PTHR42989">
    <property type="entry name" value="HYDROGENASE-4 COMPONENT I"/>
    <property type="match status" value="1"/>
</dbReference>
<dbReference type="Proteomes" id="UP001431776">
    <property type="component" value="Unassembled WGS sequence"/>
</dbReference>
<keyword evidence="9" id="KW-1185">Reference proteome</keyword>
<organism evidence="8 9">
    <name type="scientific">Anaerobaca lacustris</name>
    <dbReference type="NCBI Taxonomy" id="3044600"/>
    <lineage>
        <taxon>Bacteria</taxon>
        <taxon>Pseudomonadati</taxon>
        <taxon>Planctomycetota</taxon>
        <taxon>Phycisphaerae</taxon>
        <taxon>Sedimentisphaerales</taxon>
        <taxon>Anaerobacaceae</taxon>
        <taxon>Anaerobaca</taxon>
    </lineage>
</organism>
<name>A0AAW6U0M1_9BACT</name>
<evidence type="ECO:0000256" key="4">
    <source>
        <dbReference type="ARBA" id="ARBA00022723"/>
    </source>
</evidence>
<dbReference type="PANTHER" id="PTHR42989:SF1">
    <property type="entry name" value="FORMATE HYDROGENLYASE SUBUNIT 7-RELATED"/>
    <property type="match status" value="1"/>
</dbReference>
<dbReference type="InterPro" id="IPR052375">
    <property type="entry name" value="Complex_I_20kDa-like"/>
</dbReference>
<accession>A0AAW6U0M1</accession>
<protein>
    <recommendedName>
        <fullName evidence="7">NADH:ubiquinone oxidoreductase-like 20kDa subunit domain-containing protein</fullName>
    </recommendedName>
</protein>
<comment type="similarity">
    <text evidence="2">Belongs to the complex I 20 kDa subunit family.</text>
</comment>
<evidence type="ECO:0000259" key="7">
    <source>
        <dbReference type="Pfam" id="PF01058"/>
    </source>
</evidence>
<evidence type="ECO:0000256" key="5">
    <source>
        <dbReference type="ARBA" id="ARBA00023004"/>
    </source>
</evidence>
<evidence type="ECO:0000256" key="1">
    <source>
        <dbReference type="ARBA" id="ARBA00001966"/>
    </source>
</evidence>
<dbReference type="Gene3D" id="3.40.50.12280">
    <property type="match status" value="1"/>
</dbReference>
<evidence type="ECO:0000313" key="9">
    <source>
        <dbReference type="Proteomes" id="UP001431776"/>
    </source>
</evidence>
<dbReference type="EMBL" id="JASCXX010000039">
    <property type="protein sequence ID" value="MDI6451538.1"/>
    <property type="molecule type" value="Genomic_DNA"/>
</dbReference>
<keyword evidence="3" id="KW-0004">4Fe-4S</keyword>
<dbReference type="GO" id="GO:0046872">
    <property type="term" value="F:metal ion binding"/>
    <property type="evidence" value="ECO:0007669"/>
    <property type="project" value="UniProtKB-KW"/>
</dbReference>
<comment type="cofactor">
    <cofactor evidence="1">
        <name>[4Fe-4S] cluster</name>
        <dbReference type="ChEBI" id="CHEBI:49883"/>
    </cofactor>
</comment>
<dbReference type="SUPFAM" id="SSF56770">
    <property type="entry name" value="HydA/Nqo6-like"/>
    <property type="match status" value="1"/>
</dbReference>
<sequence>MDWNLWALKKSVWVFHVNTGACNNCDIEIVNLLTPKFDVERFGIKLVGSPRHADALLVTGGGTRQAAVRLKEVYRQTAKPCIVFCMGACACGMGIFEKGYHMAGPIDTILRQVDPDAIIAYVPGCPPKPEAMIMGVVKALAALQPKEKYATERMGQAVVANPA</sequence>
<dbReference type="AlphaFoldDB" id="A0AAW6U0M1"/>
<comment type="caution">
    <text evidence="8">The sequence shown here is derived from an EMBL/GenBank/DDBJ whole genome shotgun (WGS) entry which is preliminary data.</text>
</comment>
<dbReference type="Pfam" id="PF01058">
    <property type="entry name" value="Oxidored_q6"/>
    <property type="match status" value="1"/>
</dbReference>
<evidence type="ECO:0000313" key="8">
    <source>
        <dbReference type="EMBL" id="MDI6451538.1"/>
    </source>
</evidence>
<evidence type="ECO:0000256" key="3">
    <source>
        <dbReference type="ARBA" id="ARBA00022485"/>
    </source>
</evidence>
<gene>
    <name evidence="8" type="ORF">QJ522_20925</name>
</gene>
<keyword evidence="5" id="KW-0408">Iron</keyword>
<evidence type="ECO:0000256" key="2">
    <source>
        <dbReference type="ARBA" id="ARBA00009173"/>
    </source>
</evidence>